<name>A0A088E2H0_9CREN</name>
<dbReference type="InterPro" id="IPR029035">
    <property type="entry name" value="DHS-like_NAD/FAD-binding_dom"/>
</dbReference>
<dbReference type="GO" id="GO:0050660">
    <property type="term" value="F:flavin adenine dinucleotide binding"/>
    <property type="evidence" value="ECO:0007669"/>
    <property type="project" value="InterPro"/>
</dbReference>
<dbReference type="EMBL" id="CP012173">
    <property type="protein sequence ID" value="AKV75732.1"/>
    <property type="molecule type" value="Genomic_DNA"/>
</dbReference>
<feature type="domain" description="Electron transfer flavoprotein alpha/beta-subunit N-terminal" evidence="4">
    <location>
        <begin position="3"/>
        <end position="156"/>
    </location>
</feature>
<dbReference type="EMBL" id="CP012175">
    <property type="protein sequence ID" value="AKV80224.1"/>
    <property type="molecule type" value="Genomic_DNA"/>
</dbReference>
<organism evidence="5 11">
    <name type="scientific">Metallosphaera sedula</name>
    <dbReference type="NCBI Taxonomy" id="43687"/>
    <lineage>
        <taxon>Archaea</taxon>
        <taxon>Thermoproteota</taxon>
        <taxon>Thermoprotei</taxon>
        <taxon>Sulfolobales</taxon>
        <taxon>Sulfolobaceae</taxon>
        <taxon>Metallosphaera</taxon>
    </lineage>
</organism>
<evidence type="ECO:0000313" key="8">
    <source>
        <dbReference type="EMBL" id="AKV77979.1"/>
    </source>
</evidence>
<evidence type="ECO:0000313" key="15">
    <source>
        <dbReference type="Proteomes" id="UP000062475"/>
    </source>
</evidence>
<keyword evidence="2" id="KW-0813">Transport</keyword>
<dbReference type="OrthoDB" id="307696at2157"/>
<dbReference type="EMBL" id="CP012174">
    <property type="protein sequence ID" value="AKV77979.1"/>
    <property type="molecule type" value="Genomic_DNA"/>
</dbReference>
<evidence type="ECO:0000256" key="1">
    <source>
        <dbReference type="ARBA" id="ARBA00005817"/>
    </source>
</evidence>
<dbReference type="Proteomes" id="UP000056255">
    <property type="component" value="Chromosome"/>
</dbReference>
<dbReference type="PIRSF" id="PIRSF000089">
    <property type="entry name" value="Electra_flavoP_a"/>
    <property type="match status" value="1"/>
</dbReference>
<dbReference type="SUPFAM" id="SSF52467">
    <property type="entry name" value="DHS-like NAD/FAD-binding domain"/>
    <property type="match status" value="1"/>
</dbReference>
<dbReference type="SUPFAM" id="SSF52402">
    <property type="entry name" value="Adenine nucleotide alpha hydrolases-like"/>
    <property type="match status" value="1"/>
</dbReference>
<evidence type="ECO:0000313" key="11">
    <source>
        <dbReference type="Proteomes" id="UP000029084"/>
    </source>
</evidence>
<dbReference type="RefSeq" id="WP_011921477.1">
    <property type="nucleotide sequence ID" value="NZ_AP019770.1"/>
</dbReference>
<dbReference type="EMBL" id="CP008822">
    <property type="protein sequence ID" value="AIM26496.1"/>
    <property type="molecule type" value="Genomic_DNA"/>
</dbReference>
<dbReference type="PATRIC" id="fig|43687.5.peg.342"/>
<dbReference type="EMBL" id="CP012172">
    <property type="protein sequence ID" value="AKV73490.1"/>
    <property type="molecule type" value="Genomic_DNA"/>
</dbReference>
<accession>A0A088E2H0</accession>
<evidence type="ECO:0000313" key="12">
    <source>
        <dbReference type="Proteomes" id="UP000056255"/>
    </source>
</evidence>
<evidence type="ECO:0000313" key="10">
    <source>
        <dbReference type="EMBL" id="AKV82470.1"/>
    </source>
</evidence>
<evidence type="ECO:0000313" key="6">
    <source>
        <dbReference type="EMBL" id="AKV73490.1"/>
    </source>
</evidence>
<dbReference type="PANTHER" id="PTHR43153:SF11">
    <property type="entry name" value="ELECTRON TRANSFER FLAVOPROTEIN, SUBUNIT ALPHA (ETFA)"/>
    <property type="match status" value="1"/>
</dbReference>
<dbReference type="Pfam" id="PF01012">
    <property type="entry name" value="ETF"/>
    <property type="match status" value="1"/>
</dbReference>
<evidence type="ECO:0000256" key="2">
    <source>
        <dbReference type="ARBA" id="ARBA00022448"/>
    </source>
</evidence>
<dbReference type="InterPro" id="IPR001308">
    <property type="entry name" value="ETF_a/FixB"/>
</dbReference>
<dbReference type="GO" id="GO:0009055">
    <property type="term" value="F:electron transfer activity"/>
    <property type="evidence" value="ECO:0007669"/>
    <property type="project" value="InterPro"/>
</dbReference>
<dbReference type="InterPro" id="IPR014729">
    <property type="entry name" value="Rossmann-like_a/b/a_fold"/>
</dbReference>
<protein>
    <submittedName>
        <fullName evidence="6">Electron transfer flavoprotein subunit alpha</fullName>
    </submittedName>
    <submittedName>
        <fullName evidence="5">Electron transfer flavoprotein, alpha subunit</fullName>
    </submittedName>
</protein>
<evidence type="ECO:0000313" key="7">
    <source>
        <dbReference type="EMBL" id="AKV75732.1"/>
    </source>
</evidence>
<dbReference type="Proteomes" id="UP000062475">
    <property type="component" value="Chromosome"/>
</dbReference>
<evidence type="ECO:0000313" key="14">
    <source>
        <dbReference type="Proteomes" id="UP000062398"/>
    </source>
</evidence>
<evidence type="ECO:0000313" key="9">
    <source>
        <dbReference type="EMBL" id="AKV80224.1"/>
    </source>
</evidence>
<dbReference type="EMBL" id="CP012176">
    <property type="protein sequence ID" value="AKV82470.1"/>
    <property type="molecule type" value="Genomic_DNA"/>
</dbReference>
<dbReference type="Proteomes" id="UP000029084">
    <property type="component" value="Chromosome"/>
</dbReference>
<dbReference type="FunFam" id="3.40.50.1220:FF:000004">
    <property type="entry name" value="Electron transfer flavoprotein"/>
    <property type="match status" value="1"/>
</dbReference>
<evidence type="ECO:0000256" key="3">
    <source>
        <dbReference type="ARBA" id="ARBA00022630"/>
    </source>
</evidence>
<dbReference type="Proteomes" id="UP000061362">
    <property type="component" value="Chromosome"/>
</dbReference>
<dbReference type="GO" id="GO:0033539">
    <property type="term" value="P:fatty acid beta-oxidation using acyl-CoA dehydrogenase"/>
    <property type="evidence" value="ECO:0007669"/>
    <property type="project" value="TreeGrafter"/>
</dbReference>
<dbReference type="InterPro" id="IPR014730">
    <property type="entry name" value="ETF_a/b_N"/>
</dbReference>
<evidence type="ECO:0000259" key="4">
    <source>
        <dbReference type="SMART" id="SM00893"/>
    </source>
</evidence>
<dbReference type="SMART" id="SM00893">
    <property type="entry name" value="ETF"/>
    <property type="match status" value="1"/>
</dbReference>
<dbReference type="InterPro" id="IPR014731">
    <property type="entry name" value="ETF_asu_C"/>
</dbReference>
<dbReference type="Pfam" id="PF00766">
    <property type="entry name" value="ETF_alpha"/>
    <property type="match status" value="1"/>
</dbReference>
<comment type="similarity">
    <text evidence="1">Belongs to the ETF alpha-subunit/FixB family.</text>
</comment>
<dbReference type="GeneID" id="91754779"/>
<evidence type="ECO:0000313" key="5">
    <source>
        <dbReference type="EMBL" id="AIM26496.1"/>
    </source>
</evidence>
<dbReference type="Gene3D" id="3.40.50.620">
    <property type="entry name" value="HUPs"/>
    <property type="match status" value="1"/>
</dbReference>
<reference evidence="13 14" key="2">
    <citation type="journal article" date="2015" name="Genome Announc.">
        <title>Complete Genome Sequences of Evolved Arsenate-Resistant Metallosphaera sedula Strains.</title>
        <authorList>
            <person name="Ai C."/>
            <person name="McCarthy S."/>
            <person name="Schackwitz W."/>
            <person name="Martin J."/>
            <person name="Lipzen A."/>
            <person name="Blum P."/>
        </authorList>
    </citation>
    <scope>NUCLEOTIDE SEQUENCE [LARGE SCALE GENOMIC DNA]</scope>
    <source>
        <strain evidence="8 14">ARS120-1</strain>
        <strain evidence="9 13">ARS120-2</strain>
        <strain evidence="6 16">ARS50-1</strain>
        <strain evidence="7 15">ARS50-2</strain>
    </source>
</reference>
<sequence length="287" mass="31130">MRILVVSEDPDFFRSSSWIAQQLGGEILGIHPSESRYVDKLFIPTLEGAWELPLSEFAYTLKPDVVIAGGTKRDRTFAFSLAGKLKASVASDVMEAKFEGQSLLVKRPVYSGVGIATLRLKLPAVITVQKNTMEPNLLKGEVEKVTLPSSSVVLKERKPAQQSVSLDKAKIIVSVGRGMGSKENVKYAEELAKLLNGAVGGSRPVTAEMGWLPEDRQIGLSGNKVRPQLYIALGISGQPQHIAGIRDSKIIVAVNKDKNAPIAENCDYLVVGDAIEFCKVMIGRLSK</sequence>
<dbReference type="Proteomes" id="UP000062398">
    <property type="component" value="Chromosome"/>
</dbReference>
<evidence type="ECO:0000313" key="13">
    <source>
        <dbReference type="Proteomes" id="UP000061362"/>
    </source>
</evidence>
<dbReference type="Gene3D" id="3.40.50.1220">
    <property type="entry name" value="TPP-binding domain"/>
    <property type="match status" value="1"/>
</dbReference>
<reference evidence="5 11" key="1">
    <citation type="journal article" date="2014" name="J. Bacteriol.">
        <title>Role of an Archaeal PitA Transporter in the Copper and Arsenic Resistance of Metallosphaera sedula, an Extreme Thermoacidophile.</title>
        <authorList>
            <person name="McCarthy S."/>
            <person name="Ai C."/>
            <person name="Wheaton G."/>
            <person name="Tevatia R."/>
            <person name="Eckrich V."/>
            <person name="Kelly R."/>
            <person name="Blum P."/>
        </authorList>
    </citation>
    <scope>NUCLEOTIDE SEQUENCE [LARGE SCALE GENOMIC DNA]</scope>
    <source>
        <strain evidence="5 11">CuR1</strain>
    </source>
</reference>
<dbReference type="AlphaFoldDB" id="A0A088E2H0"/>
<proteinExistence type="inferred from homology"/>
<keyword evidence="3" id="KW-0285">Flavoprotein</keyword>
<dbReference type="Proteomes" id="UP000068832">
    <property type="component" value="Chromosome"/>
</dbReference>
<dbReference type="OMA" id="RYVFGNK"/>
<gene>
    <name evidence="5" type="ORF">HA72_0332</name>
    <name evidence="6" type="ORF">MsedA_0345</name>
    <name evidence="7" type="ORF">MsedB_0345</name>
    <name evidence="8" type="ORF">MsedC_0344</name>
    <name evidence="9" type="ORF">MsedD_0345</name>
    <name evidence="10" type="ORF">MsedE_0345</name>
</gene>
<evidence type="ECO:0000313" key="16">
    <source>
        <dbReference type="Proteomes" id="UP000068832"/>
    </source>
</evidence>
<dbReference type="PANTHER" id="PTHR43153">
    <property type="entry name" value="ELECTRON TRANSFER FLAVOPROTEIN ALPHA"/>
    <property type="match status" value="1"/>
</dbReference>
<reference evidence="10 12" key="3">
    <citation type="submission" date="2015-07" db="EMBL/GenBank/DDBJ databases">
        <title>Physiological, transcriptional responses and genome re-sequencing of acid resistant extremely thermoacidophilic Metallosphaera sedula SARC-M1.</title>
        <authorList>
            <person name="Ai C."/>
            <person name="McCarthy S."/>
            <person name="Eckrich V."/>
            <person name="Rudrappa D."/>
            <person name="Qiu G."/>
            <person name="Blum P."/>
        </authorList>
    </citation>
    <scope>NUCLEOTIDE SEQUENCE [LARGE SCALE GENOMIC DNA]</scope>
    <source>
        <strain evidence="10 12">SARC-M1</strain>
    </source>
</reference>